<evidence type="ECO:0000256" key="2">
    <source>
        <dbReference type="ARBA" id="ARBA00022801"/>
    </source>
</evidence>
<name>A0AAI8YJV1_9PEZI</name>
<organism evidence="3 4">
    <name type="scientific">Anthostomella pinea</name>
    <dbReference type="NCBI Taxonomy" id="933095"/>
    <lineage>
        <taxon>Eukaryota</taxon>
        <taxon>Fungi</taxon>
        <taxon>Dikarya</taxon>
        <taxon>Ascomycota</taxon>
        <taxon>Pezizomycotina</taxon>
        <taxon>Sordariomycetes</taxon>
        <taxon>Xylariomycetidae</taxon>
        <taxon>Xylariales</taxon>
        <taxon>Xylariaceae</taxon>
        <taxon>Anthostomella</taxon>
    </lineage>
</organism>
<dbReference type="PANTHER" id="PTHR23422">
    <property type="entry name" value="DIPEPTIDYL PEPTIDASE III-RELATED"/>
    <property type="match status" value="1"/>
</dbReference>
<sequence>MRQVSPEAEAIFDFIMELHRSCAGNWQSMAGYDGVTERDVRAFAEYAATFLSNVGNYYGSGDQKFVPRISYGSLRVLSNRTRKLQILWQTLKDSILATQPSRHGYPSHDAQSAYYLGKDITKDEIALVSRHMDAHTIMPENTRIRKTGDISFEVLQASDPAMVIDMPLPLEGSPLDSYVVGKYLESFRLGSLEKYRDSQRLWVTDKAPKVESVFGFVEPYRDPAGIRAEFEGLVGIADAEETKLLSNLVRHSDKFIRRLPWASAENNGKGAFEKSLFDPPDFASIHALAYCSSIVFPGINLPNYNDIRHNVGFKNVIIANRMAAESTAIQWPFIPDSEAEAFKKNMYPAYYWWVVLHELLGHRTGKFMVEEQPGKFNFDIKHPPTDPLTGRPIKSWYRPGQTWTGIFGDLATTVDECRAELVGAYLMDDTELLALLGFTSKTDIKASDLTYNLYQHLGVDGLRGLANVSADGKNWGQAHSRAHYAILRCLLRDGHGCIRIQHDEQRNSLKVHVDRSKILTHGKKALGNMLLRLHVYRCTADVQACREYYEDLTKVDNEALRWRKTVDAEKPPPMLNVQANTFLRNGEVAMKEYEPTVEGIIQSWYDREV</sequence>
<dbReference type="PANTHER" id="PTHR23422:SF11">
    <property type="entry name" value="DIPEPTIDYL PEPTIDASE 3"/>
    <property type="match status" value="1"/>
</dbReference>
<keyword evidence="2" id="KW-0378">Hydrolase</keyword>
<dbReference type="InterPro" id="IPR039461">
    <property type="entry name" value="Peptidase_M49"/>
</dbReference>
<reference evidence="3" key="1">
    <citation type="submission" date="2023-10" db="EMBL/GenBank/DDBJ databases">
        <authorList>
            <person name="Hackl T."/>
        </authorList>
    </citation>
    <scope>NUCLEOTIDE SEQUENCE</scope>
</reference>
<evidence type="ECO:0000256" key="1">
    <source>
        <dbReference type="ARBA" id="ARBA00022723"/>
    </source>
</evidence>
<dbReference type="Gene3D" id="3.30.540.30">
    <property type="match status" value="2"/>
</dbReference>
<evidence type="ECO:0000313" key="4">
    <source>
        <dbReference type="Proteomes" id="UP001295740"/>
    </source>
</evidence>
<dbReference type="Gene3D" id="3.30.70.2600">
    <property type="match status" value="1"/>
</dbReference>
<evidence type="ECO:0000313" key="3">
    <source>
        <dbReference type="EMBL" id="CAJ2507278.1"/>
    </source>
</evidence>
<dbReference type="AlphaFoldDB" id="A0AAI8YJV1"/>
<keyword evidence="4" id="KW-1185">Reference proteome</keyword>
<dbReference type="GO" id="GO:0046872">
    <property type="term" value="F:metal ion binding"/>
    <property type="evidence" value="ECO:0007669"/>
    <property type="project" value="UniProtKB-KW"/>
</dbReference>
<comment type="caution">
    <text evidence="3">The sequence shown here is derived from an EMBL/GenBank/DDBJ whole genome shotgun (WGS) entry which is preliminary data.</text>
</comment>
<protein>
    <submittedName>
        <fullName evidence="3">Uu.00g084640.m01.CDS01</fullName>
    </submittedName>
</protein>
<dbReference type="EMBL" id="CAUWAG010000010">
    <property type="protein sequence ID" value="CAJ2507278.1"/>
    <property type="molecule type" value="Genomic_DNA"/>
</dbReference>
<accession>A0AAI8YJV1</accession>
<proteinExistence type="predicted"/>
<gene>
    <name evidence="3" type="ORF">KHLLAP_LOCUS7746</name>
</gene>
<dbReference type="Proteomes" id="UP001295740">
    <property type="component" value="Unassembled WGS sequence"/>
</dbReference>
<dbReference type="GO" id="GO:0005737">
    <property type="term" value="C:cytoplasm"/>
    <property type="evidence" value="ECO:0007669"/>
    <property type="project" value="TreeGrafter"/>
</dbReference>
<dbReference type="GO" id="GO:0008239">
    <property type="term" value="F:dipeptidyl-peptidase activity"/>
    <property type="evidence" value="ECO:0007669"/>
    <property type="project" value="TreeGrafter"/>
</dbReference>
<keyword evidence="1" id="KW-0479">Metal-binding</keyword>
<dbReference type="Pfam" id="PF03571">
    <property type="entry name" value="Peptidase_M49"/>
    <property type="match status" value="2"/>
</dbReference>